<dbReference type="Proteomes" id="UP000034803">
    <property type="component" value="Unassembled WGS sequence"/>
</dbReference>
<organism evidence="1 2">
    <name type="scientific">Candidatus Woesebacteria bacterium GW2011_GWC2_31_9</name>
    <dbReference type="NCBI Taxonomy" id="1618586"/>
    <lineage>
        <taxon>Bacteria</taxon>
        <taxon>Candidatus Woeseibacteriota</taxon>
    </lineage>
</organism>
<name>A0A0F9Z0G6_9BACT</name>
<sequence length="66" mass="7201">MTEKYLLGVNTEILIKPVKPGLYTVADQARGFGVPETELTTDKENAVPPAGLPEKFWESLGIGKKN</sequence>
<proteinExistence type="predicted"/>
<dbReference type="AlphaFoldDB" id="A0A0F9Z0G6"/>
<protein>
    <submittedName>
        <fullName evidence="1">Uncharacterized protein</fullName>
    </submittedName>
</protein>
<gene>
    <name evidence="1" type="ORF">UR21_C0002G0065</name>
</gene>
<evidence type="ECO:0000313" key="2">
    <source>
        <dbReference type="Proteomes" id="UP000034803"/>
    </source>
</evidence>
<evidence type="ECO:0000313" key="1">
    <source>
        <dbReference type="EMBL" id="KKP32146.1"/>
    </source>
</evidence>
<comment type="caution">
    <text evidence="1">The sequence shown here is derived from an EMBL/GenBank/DDBJ whole genome shotgun (WGS) entry which is preliminary data.</text>
</comment>
<accession>A0A0F9Z0G6</accession>
<dbReference type="EMBL" id="LBOI01000002">
    <property type="protein sequence ID" value="KKP32146.1"/>
    <property type="molecule type" value="Genomic_DNA"/>
</dbReference>
<reference evidence="1 2" key="1">
    <citation type="journal article" date="2015" name="Nature">
        <title>rRNA introns, odd ribosomes, and small enigmatic genomes across a large radiation of phyla.</title>
        <authorList>
            <person name="Brown C.T."/>
            <person name="Hug L.A."/>
            <person name="Thomas B.C."/>
            <person name="Sharon I."/>
            <person name="Castelle C.J."/>
            <person name="Singh A."/>
            <person name="Wilkins M.J."/>
            <person name="Williams K.H."/>
            <person name="Banfield J.F."/>
        </authorList>
    </citation>
    <scope>NUCLEOTIDE SEQUENCE [LARGE SCALE GENOMIC DNA]</scope>
</reference>